<dbReference type="Pfam" id="PF13620">
    <property type="entry name" value="CarboxypepD_reg"/>
    <property type="match status" value="1"/>
</dbReference>
<evidence type="ECO:0000313" key="1">
    <source>
        <dbReference type="EMBL" id="HED09710.1"/>
    </source>
</evidence>
<dbReference type="Proteomes" id="UP000886005">
    <property type="component" value="Unassembled WGS sequence"/>
</dbReference>
<keyword evidence="1" id="KW-0121">Carboxypeptidase</keyword>
<dbReference type="SUPFAM" id="SSF49452">
    <property type="entry name" value="Starch-binding domain-like"/>
    <property type="match status" value="1"/>
</dbReference>
<keyword evidence="1" id="KW-0378">Hydrolase</keyword>
<dbReference type="GO" id="GO:0004180">
    <property type="term" value="F:carboxypeptidase activity"/>
    <property type="evidence" value="ECO:0007669"/>
    <property type="project" value="UniProtKB-KW"/>
</dbReference>
<dbReference type="AlphaFoldDB" id="A0A7V1LKP2"/>
<comment type="caution">
    <text evidence="1">The sequence shown here is derived from an EMBL/GenBank/DDBJ whole genome shotgun (WGS) entry which is preliminary data.</text>
</comment>
<accession>A0A7V1LKP2</accession>
<dbReference type="InterPro" id="IPR013784">
    <property type="entry name" value="Carb-bd-like_fold"/>
</dbReference>
<sequence length="358" mass="40245">MKQGILSIRVFLKKRSCFWGGVNIFEWQNKVIYSLLKYLSALFLLLFAAGCLEDVPHDNPLDPQNSNRGYTLSGTVNTLYAPVQTISNAIITLEPGNEKVFSRSDGSFLLENLLPGDYTVYCTADGYTRDSLQVTLNANHVVNFFLDGLPYFETISLTTQHLSQFFPVEDLYYLQIEARVNDPDGIADINSVFFDIPEYNVHDTLFVSLEAGTFSRRLSIDDLPVNTIQSLIGRAFILSVLDDAGKTVKSGKRYLTRVIEETPVLNQPVNLQTVPVDSIRFIWQKVRLPYWFNLKIEIFQINQGLLSPVTTIPDIPGATQTLTISNTLPAANYVWILKVTDEFGNSSSSREGTFQVTN</sequence>
<dbReference type="GO" id="GO:0030246">
    <property type="term" value="F:carbohydrate binding"/>
    <property type="evidence" value="ECO:0007669"/>
    <property type="project" value="InterPro"/>
</dbReference>
<reference evidence="1" key="1">
    <citation type="journal article" date="2020" name="mSystems">
        <title>Genome- and Community-Level Interaction Insights into Carbon Utilization and Element Cycling Functions of Hydrothermarchaeota in Hydrothermal Sediment.</title>
        <authorList>
            <person name="Zhou Z."/>
            <person name="Liu Y."/>
            <person name="Xu W."/>
            <person name="Pan J."/>
            <person name="Luo Z.H."/>
            <person name="Li M."/>
        </authorList>
    </citation>
    <scope>NUCLEOTIDE SEQUENCE [LARGE SCALE GENOMIC DNA]</scope>
    <source>
        <strain evidence="1">HyVt-456</strain>
    </source>
</reference>
<name>A0A7V1LKP2_CALAY</name>
<organism evidence="1">
    <name type="scientific">Caldithrix abyssi</name>
    <dbReference type="NCBI Taxonomy" id="187145"/>
    <lineage>
        <taxon>Bacteria</taxon>
        <taxon>Pseudomonadati</taxon>
        <taxon>Calditrichota</taxon>
        <taxon>Calditrichia</taxon>
        <taxon>Calditrichales</taxon>
        <taxon>Calditrichaceae</taxon>
        <taxon>Caldithrix</taxon>
    </lineage>
</organism>
<protein>
    <submittedName>
        <fullName evidence="1">Carboxypeptidase regulatory-like domain-containing protein</fullName>
    </submittedName>
</protein>
<gene>
    <name evidence="1" type="ORF">ENJ10_03395</name>
</gene>
<proteinExistence type="predicted"/>
<dbReference type="EMBL" id="DRLD01000093">
    <property type="protein sequence ID" value="HED09710.1"/>
    <property type="molecule type" value="Genomic_DNA"/>
</dbReference>
<dbReference type="Gene3D" id="2.60.40.1120">
    <property type="entry name" value="Carboxypeptidase-like, regulatory domain"/>
    <property type="match status" value="1"/>
</dbReference>
<keyword evidence="1" id="KW-0645">Protease</keyword>